<comment type="caution">
    <text evidence="2">The sequence shown here is derived from an EMBL/GenBank/DDBJ whole genome shotgun (WGS) entry which is preliminary data.</text>
</comment>
<evidence type="ECO:0000313" key="2">
    <source>
        <dbReference type="EMBL" id="KAG5269204.1"/>
    </source>
</evidence>
<reference evidence="2" key="1">
    <citation type="submission" date="2020-10" db="EMBL/GenBank/DDBJ databases">
        <title>Chromosome-scale genome assembly of the Allis shad, Alosa alosa.</title>
        <authorList>
            <person name="Margot Z."/>
            <person name="Christophe K."/>
            <person name="Cabau C."/>
            <person name="Louis A."/>
            <person name="Berthelot C."/>
            <person name="Parey E."/>
            <person name="Roest Crollius H."/>
            <person name="Montfort J."/>
            <person name="Robinson-Rechavi M."/>
            <person name="Bucao C."/>
            <person name="Bouchez O."/>
            <person name="Gislard M."/>
            <person name="Lluch J."/>
            <person name="Milhes M."/>
            <person name="Lampietro C."/>
            <person name="Lopez Roques C."/>
            <person name="Donnadieu C."/>
            <person name="Braasch I."/>
            <person name="Desvignes T."/>
            <person name="Postlethwait J."/>
            <person name="Bobe J."/>
            <person name="Guiguen Y."/>
        </authorList>
    </citation>
    <scope>NUCLEOTIDE SEQUENCE</scope>
    <source>
        <strain evidence="2">M-15738</strain>
        <tissue evidence="2">Blood</tissue>
    </source>
</reference>
<accession>A0AAV6G261</accession>
<dbReference type="AlphaFoldDB" id="A0AAV6G261"/>
<name>A0AAV6G261_9TELE</name>
<gene>
    <name evidence="2" type="ORF">AALO_G00199430</name>
</gene>
<protein>
    <submittedName>
        <fullName evidence="2">Uncharacterized protein</fullName>
    </submittedName>
</protein>
<dbReference type="Proteomes" id="UP000823561">
    <property type="component" value="Chromosome 15"/>
</dbReference>
<evidence type="ECO:0000313" key="3">
    <source>
        <dbReference type="Proteomes" id="UP000823561"/>
    </source>
</evidence>
<proteinExistence type="predicted"/>
<evidence type="ECO:0000256" key="1">
    <source>
        <dbReference type="SAM" id="MobiDB-lite"/>
    </source>
</evidence>
<organism evidence="2 3">
    <name type="scientific">Alosa alosa</name>
    <name type="common">allis shad</name>
    <dbReference type="NCBI Taxonomy" id="278164"/>
    <lineage>
        <taxon>Eukaryota</taxon>
        <taxon>Metazoa</taxon>
        <taxon>Chordata</taxon>
        <taxon>Craniata</taxon>
        <taxon>Vertebrata</taxon>
        <taxon>Euteleostomi</taxon>
        <taxon>Actinopterygii</taxon>
        <taxon>Neopterygii</taxon>
        <taxon>Teleostei</taxon>
        <taxon>Clupei</taxon>
        <taxon>Clupeiformes</taxon>
        <taxon>Clupeoidei</taxon>
        <taxon>Clupeidae</taxon>
        <taxon>Alosa</taxon>
    </lineage>
</organism>
<sequence length="135" mass="15044">MRGENTWILLCGRSPRLDSWQKYAGQDMWHTLCCLKAPLATVAHLVPFSAGSGVTADDYKQKPSCDATEKCGGQTLGNRPFWMRTHRGEWRWRPAEVPTGATLSSDRHDGHFAETQSLLINAPSQRSSQPDTQST</sequence>
<keyword evidence="3" id="KW-1185">Reference proteome</keyword>
<feature type="region of interest" description="Disordered" evidence="1">
    <location>
        <begin position="115"/>
        <end position="135"/>
    </location>
</feature>
<dbReference type="EMBL" id="JADWDJ010000015">
    <property type="protein sequence ID" value="KAG5269204.1"/>
    <property type="molecule type" value="Genomic_DNA"/>
</dbReference>